<keyword evidence="6" id="KW-0472">Membrane</keyword>
<evidence type="ECO:0000256" key="3">
    <source>
        <dbReference type="ARBA" id="ARBA00023002"/>
    </source>
</evidence>
<feature type="transmembrane region" description="Helical" evidence="6">
    <location>
        <begin position="105"/>
        <end position="125"/>
    </location>
</feature>
<dbReference type="PANTHER" id="PTHR21266">
    <property type="entry name" value="IRON-SULFUR DOMAIN CONTAINING PROTEIN"/>
    <property type="match status" value="1"/>
</dbReference>
<dbReference type="Proteomes" id="UP001589627">
    <property type="component" value="Unassembled WGS sequence"/>
</dbReference>
<dbReference type="EMBL" id="JBHLZP010000580">
    <property type="protein sequence ID" value="MFB9838812.1"/>
    <property type="molecule type" value="Genomic_DNA"/>
</dbReference>
<proteinExistence type="predicted"/>
<dbReference type="InterPro" id="IPR050584">
    <property type="entry name" value="Cholesterol_7-desaturase"/>
</dbReference>
<sequence length="277" mass="29521">MGILNKLEDAEVLDRVVEPTQKVARRLPPGPVRDTLYGTWLGHPVHPMLVQASVGAWLSAGVLDLRRGSDDAARRLAAFGLLVAAPAVLAGTADWSEQHEQQMRVGVVHALANGTAIGLYGASLLARTPARRRALRYAGLGVASVGALLGGRLSFRQAGGVNHAESVPYLVEPGWHDLGTFDDLPDGRPVRRMLDEVPLLVLRRGRAADVLSDRCSHLSGPLSDGEVSDGCITCPWHGSVFRLFDGSVVHGPATAPQPLFETEVRDGILRVRLPGAG</sequence>
<keyword evidence="6" id="KW-0812">Transmembrane</keyword>
<protein>
    <submittedName>
        <fullName evidence="8">Rieske 2Fe-2S domain-containing protein</fullName>
    </submittedName>
</protein>
<dbReference type="InterPro" id="IPR019251">
    <property type="entry name" value="DUF2231_TM"/>
</dbReference>
<keyword evidence="9" id="KW-1185">Reference proteome</keyword>
<dbReference type="InterPro" id="IPR036922">
    <property type="entry name" value="Rieske_2Fe-2S_sf"/>
</dbReference>
<evidence type="ECO:0000259" key="7">
    <source>
        <dbReference type="PROSITE" id="PS51296"/>
    </source>
</evidence>
<dbReference type="InterPro" id="IPR017941">
    <property type="entry name" value="Rieske_2Fe-2S"/>
</dbReference>
<dbReference type="CDD" id="cd03467">
    <property type="entry name" value="Rieske"/>
    <property type="match status" value="1"/>
</dbReference>
<organism evidence="8 9">
    <name type="scientific">Actinoallomurus acaciae</name>
    <dbReference type="NCBI Taxonomy" id="502577"/>
    <lineage>
        <taxon>Bacteria</taxon>
        <taxon>Bacillati</taxon>
        <taxon>Actinomycetota</taxon>
        <taxon>Actinomycetes</taxon>
        <taxon>Streptosporangiales</taxon>
        <taxon>Thermomonosporaceae</taxon>
        <taxon>Actinoallomurus</taxon>
    </lineage>
</organism>
<dbReference type="PROSITE" id="PS51296">
    <property type="entry name" value="RIESKE"/>
    <property type="match status" value="1"/>
</dbReference>
<gene>
    <name evidence="8" type="ORF">ACFFNX_42370</name>
</gene>
<evidence type="ECO:0000313" key="8">
    <source>
        <dbReference type="EMBL" id="MFB9838812.1"/>
    </source>
</evidence>
<reference evidence="8 9" key="1">
    <citation type="submission" date="2024-09" db="EMBL/GenBank/DDBJ databases">
        <authorList>
            <person name="Sun Q."/>
            <person name="Mori K."/>
        </authorList>
    </citation>
    <scope>NUCLEOTIDE SEQUENCE [LARGE SCALE GENOMIC DNA]</scope>
    <source>
        <strain evidence="8 9">TBRC 0563</strain>
    </source>
</reference>
<dbReference type="RefSeq" id="WP_378211901.1">
    <property type="nucleotide sequence ID" value="NZ_JBHLZP010000580.1"/>
</dbReference>
<feature type="transmembrane region" description="Helical" evidence="6">
    <location>
        <begin position="76"/>
        <end position="93"/>
    </location>
</feature>
<keyword evidence="5" id="KW-0411">Iron-sulfur</keyword>
<accession>A0ABV5YUP6</accession>
<evidence type="ECO:0000256" key="6">
    <source>
        <dbReference type="SAM" id="Phobius"/>
    </source>
</evidence>
<dbReference type="Gene3D" id="2.102.10.10">
    <property type="entry name" value="Rieske [2Fe-2S] iron-sulphur domain"/>
    <property type="match status" value="1"/>
</dbReference>
<evidence type="ECO:0000256" key="4">
    <source>
        <dbReference type="ARBA" id="ARBA00023004"/>
    </source>
</evidence>
<evidence type="ECO:0000256" key="1">
    <source>
        <dbReference type="ARBA" id="ARBA00022714"/>
    </source>
</evidence>
<dbReference type="Pfam" id="PF00355">
    <property type="entry name" value="Rieske"/>
    <property type="match status" value="1"/>
</dbReference>
<keyword evidence="2" id="KW-0479">Metal-binding</keyword>
<dbReference type="SUPFAM" id="SSF50022">
    <property type="entry name" value="ISP domain"/>
    <property type="match status" value="1"/>
</dbReference>
<keyword evidence="3" id="KW-0560">Oxidoreductase</keyword>
<comment type="caution">
    <text evidence="8">The sequence shown here is derived from an EMBL/GenBank/DDBJ whole genome shotgun (WGS) entry which is preliminary data.</text>
</comment>
<feature type="domain" description="Rieske" evidence="7">
    <location>
        <begin position="175"/>
        <end position="271"/>
    </location>
</feature>
<evidence type="ECO:0000256" key="2">
    <source>
        <dbReference type="ARBA" id="ARBA00022723"/>
    </source>
</evidence>
<evidence type="ECO:0000256" key="5">
    <source>
        <dbReference type="ARBA" id="ARBA00023014"/>
    </source>
</evidence>
<dbReference type="PANTHER" id="PTHR21266:SF60">
    <property type="entry name" value="3-KETOSTEROID-9-ALPHA-MONOOXYGENASE, OXYGENASE COMPONENT"/>
    <property type="match status" value="1"/>
</dbReference>
<name>A0ABV5YUP6_9ACTN</name>
<evidence type="ECO:0000313" key="9">
    <source>
        <dbReference type="Proteomes" id="UP001589627"/>
    </source>
</evidence>
<keyword evidence="6" id="KW-1133">Transmembrane helix</keyword>
<dbReference type="Pfam" id="PF09990">
    <property type="entry name" value="DUF2231"/>
    <property type="match status" value="1"/>
</dbReference>
<keyword evidence="1" id="KW-0001">2Fe-2S</keyword>
<keyword evidence="4" id="KW-0408">Iron</keyword>